<evidence type="ECO:0000313" key="2">
    <source>
        <dbReference type="EMBL" id="RFU79140.1"/>
    </source>
</evidence>
<accession>A0A395NST0</accession>
<reference evidence="2 3" key="1">
    <citation type="journal article" date="2018" name="PLoS Pathog.">
        <title>Evolution of structural diversity of trichothecenes, a family of toxins produced by plant pathogenic and entomopathogenic fungi.</title>
        <authorList>
            <person name="Proctor R.H."/>
            <person name="McCormick S.P."/>
            <person name="Kim H.S."/>
            <person name="Cardoza R.E."/>
            <person name="Stanley A.M."/>
            <person name="Lindo L."/>
            <person name="Kelly A."/>
            <person name="Brown D.W."/>
            <person name="Lee T."/>
            <person name="Vaughan M.M."/>
            <person name="Alexander N.J."/>
            <person name="Busman M."/>
            <person name="Gutierrez S."/>
        </authorList>
    </citation>
    <scope>NUCLEOTIDE SEQUENCE [LARGE SCALE GENOMIC DNA]</scope>
    <source>
        <strain evidence="2 3">IBT 40837</strain>
    </source>
</reference>
<dbReference type="AlphaFoldDB" id="A0A395NST0"/>
<feature type="region of interest" description="Disordered" evidence="1">
    <location>
        <begin position="340"/>
        <end position="362"/>
    </location>
</feature>
<evidence type="ECO:0000256" key="1">
    <source>
        <dbReference type="SAM" id="MobiDB-lite"/>
    </source>
</evidence>
<proteinExistence type="predicted"/>
<dbReference type="EMBL" id="PXOA01000175">
    <property type="protein sequence ID" value="RFU79140.1"/>
    <property type="molecule type" value="Genomic_DNA"/>
</dbReference>
<sequence length="586" mass="66875">MSFIISRRDPALADVSDEALWQLTKLLYMDSADYAGDRAAEWLAKQELNVKDLDASLLRPKDLIARLAISMSKRKLPFCPEGAARLCAAHKALDPRVVRNMLLLVADECTIQTNRYRSLRLKEMLSPSLEGWMRRMDFLTALWLGERKFRRVFGCELWGRLPECAEARCEACMLAFVGGSALYLTDLRASVLARREYHAKRTGRMPRRPRLLRIVDSWISFYQADCKQVVCECSEALVDDIVEMRTLARERRDRESERRRKKGKPARPHCNSRVRLTEDGLPIPRQPRLRSGDGARYSRRAERRRRRAEKSSAAQGGMEVISEEEQQRMSDAYLRSLLEEEHDHRETSSESSFGQENNDTINTITESKTDEQRKKTEDWEDCFSDEDAYEKEDGEEEYWIRDYRNLVLRGEGGSSENLGMRSRLSFGVNTRLATGMANTSSWTSKVDDDDDGSDVESPREIEVPLLYRDDSSNSNILDDDEANTPTRFPPPRAVSSIYSCDERDGSGRLVAQGSTTRLNPFDRTISMISGFTRDSAVPPPLQLVNADKHMVDKGKSVNRMTALAMLEGREEVASCYETMGWGGPRK</sequence>
<name>A0A395NST0_TRIAR</name>
<feature type="compositionally biased region" description="Basic and acidic residues" evidence="1">
    <location>
        <begin position="249"/>
        <end position="258"/>
    </location>
</feature>
<gene>
    <name evidence="2" type="ORF">TARUN_3089</name>
</gene>
<keyword evidence="3" id="KW-1185">Reference proteome</keyword>
<dbReference type="STRING" id="490622.A0A395NST0"/>
<dbReference type="OrthoDB" id="4898058at2759"/>
<feature type="compositionally biased region" description="Polar residues" evidence="1">
    <location>
        <begin position="349"/>
        <end position="362"/>
    </location>
</feature>
<protein>
    <submittedName>
        <fullName evidence="2">Uncharacterized protein</fullName>
    </submittedName>
</protein>
<comment type="caution">
    <text evidence="2">The sequence shown here is derived from an EMBL/GenBank/DDBJ whole genome shotgun (WGS) entry which is preliminary data.</text>
</comment>
<feature type="region of interest" description="Disordered" evidence="1">
    <location>
        <begin position="438"/>
        <end position="499"/>
    </location>
</feature>
<feature type="compositionally biased region" description="Basic residues" evidence="1">
    <location>
        <begin position="297"/>
        <end position="308"/>
    </location>
</feature>
<feature type="region of interest" description="Disordered" evidence="1">
    <location>
        <begin position="249"/>
        <end position="326"/>
    </location>
</feature>
<feature type="compositionally biased region" description="Basic and acidic residues" evidence="1">
    <location>
        <begin position="456"/>
        <end position="471"/>
    </location>
</feature>
<dbReference type="Proteomes" id="UP000266272">
    <property type="component" value="Unassembled WGS sequence"/>
</dbReference>
<organism evidence="2 3">
    <name type="scientific">Trichoderma arundinaceum</name>
    <dbReference type="NCBI Taxonomy" id="490622"/>
    <lineage>
        <taxon>Eukaryota</taxon>
        <taxon>Fungi</taxon>
        <taxon>Dikarya</taxon>
        <taxon>Ascomycota</taxon>
        <taxon>Pezizomycotina</taxon>
        <taxon>Sordariomycetes</taxon>
        <taxon>Hypocreomycetidae</taxon>
        <taxon>Hypocreales</taxon>
        <taxon>Hypocreaceae</taxon>
        <taxon>Trichoderma</taxon>
    </lineage>
</organism>
<feature type="compositionally biased region" description="Basic residues" evidence="1">
    <location>
        <begin position="259"/>
        <end position="272"/>
    </location>
</feature>
<evidence type="ECO:0000313" key="3">
    <source>
        <dbReference type="Proteomes" id="UP000266272"/>
    </source>
</evidence>